<gene>
    <name evidence="4" type="ORF">Pla175_13330</name>
</gene>
<dbReference type="OrthoDB" id="233689at2"/>
<dbReference type="Proteomes" id="UP000317429">
    <property type="component" value="Chromosome"/>
</dbReference>
<dbReference type="AlphaFoldDB" id="A0A518D909"/>
<dbReference type="RefSeq" id="WP_145282379.1">
    <property type="nucleotide sequence ID" value="NZ_CP036291.1"/>
</dbReference>
<dbReference type="PROSITE" id="PS00018">
    <property type="entry name" value="EF_HAND_1"/>
    <property type="match status" value="1"/>
</dbReference>
<feature type="domain" description="GH16" evidence="3">
    <location>
        <begin position="16"/>
        <end position="301"/>
    </location>
</feature>
<evidence type="ECO:0000256" key="1">
    <source>
        <dbReference type="ARBA" id="ARBA00006865"/>
    </source>
</evidence>
<keyword evidence="5" id="KW-1185">Reference proteome</keyword>
<protein>
    <submittedName>
        <fullName evidence="4">Glycosyl hydrolases family 16</fullName>
    </submittedName>
</protein>
<dbReference type="NCBIfam" id="TIGR02595">
    <property type="entry name" value="PEP_CTERM"/>
    <property type="match status" value="1"/>
</dbReference>
<dbReference type="InterPro" id="IPR013424">
    <property type="entry name" value="Ice-binding_C"/>
</dbReference>
<evidence type="ECO:0000313" key="5">
    <source>
        <dbReference type="Proteomes" id="UP000317429"/>
    </source>
</evidence>
<dbReference type="InterPro" id="IPR000757">
    <property type="entry name" value="Beta-glucanase-like"/>
</dbReference>
<dbReference type="Gene3D" id="2.60.120.200">
    <property type="match status" value="1"/>
</dbReference>
<proteinExistence type="inferred from homology"/>
<accession>A0A518D909</accession>
<dbReference type="InterPro" id="IPR013320">
    <property type="entry name" value="ConA-like_dom_sf"/>
</dbReference>
<dbReference type="KEGG" id="pnd:Pla175_13330"/>
<organism evidence="4 5">
    <name type="scientific">Pirellulimonas nuda</name>
    <dbReference type="NCBI Taxonomy" id="2528009"/>
    <lineage>
        <taxon>Bacteria</taxon>
        <taxon>Pseudomonadati</taxon>
        <taxon>Planctomycetota</taxon>
        <taxon>Planctomycetia</taxon>
        <taxon>Pirellulales</taxon>
        <taxon>Lacipirellulaceae</taxon>
        <taxon>Pirellulimonas</taxon>
    </lineage>
</organism>
<sequence precursor="true">MERCLIRPHALLLIALIAAAAFSPQALGQILLRDDFDDQNGPTGAQNDGVVDKSTYRAPFGGEDFLGRTQLRFVLPAENVSTLAPGSTDGKVAVLNLDTYNPLAPGAAFFGTDLLTKANFARAGGLRWEGRMRFRDGVAAGLVGAGFLYDVQRQSPPNSGTLVRDEIDHELLSNVAVGPNPDSTFTNVWNDGAFTGPTAGGAGATINTAPISASFDLTAFHNYRIDWLPNRVEYYIDNTLVRTETSVVPDDPMKSHFNLWAPASDFSAAYNASLQPTAVQANNQTYSLEIDYVQIERLNTTATEKLFDGGFENTFELSSVSGNGPPPTINSANGTGEWIAFNNAYIDFGEAVAPANGFNALKTYGPFKPNFDASGVWQNVAAAPGQEFHASVLANSPSADSIATNGDAQVRFTTLNLSFHDAAGAVIKEFAGNPDSANANGKETPIFDSRDANLPSIQDSWIQYTVDAIAPAGTAFVRYNLFFVQDGNFGGGAVYFDDASLLLLTPDTPAGVVGDYNNDGFVNAADYTVWRDALGAATALPNDPIGGTIGQSQYTQWKSAFGNSALGASVGASSAVPEPSAIALLGCVALAAGLRRRP</sequence>
<dbReference type="GO" id="GO:0005975">
    <property type="term" value="P:carbohydrate metabolic process"/>
    <property type="evidence" value="ECO:0007669"/>
    <property type="project" value="InterPro"/>
</dbReference>
<dbReference type="SUPFAM" id="SSF49899">
    <property type="entry name" value="Concanavalin A-like lectins/glucanases"/>
    <property type="match status" value="1"/>
</dbReference>
<name>A0A518D909_9BACT</name>
<reference evidence="4 5" key="1">
    <citation type="submission" date="2019-02" db="EMBL/GenBank/DDBJ databases">
        <title>Deep-cultivation of Planctomycetes and their phenomic and genomic characterization uncovers novel biology.</title>
        <authorList>
            <person name="Wiegand S."/>
            <person name="Jogler M."/>
            <person name="Boedeker C."/>
            <person name="Pinto D."/>
            <person name="Vollmers J."/>
            <person name="Rivas-Marin E."/>
            <person name="Kohn T."/>
            <person name="Peeters S.H."/>
            <person name="Heuer A."/>
            <person name="Rast P."/>
            <person name="Oberbeckmann S."/>
            <person name="Bunk B."/>
            <person name="Jeske O."/>
            <person name="Meyerdierks A."/>
            <person name="Storesund J.E."/>
            <person name="Kallscheuer N."/>
            <person name="Luecker S."/>
            <person name="Lage O.M."/>
            <person name="Pohl T."/>
            <person name="Merkel B.J."/>
            <person name="Hornburger P."/>
            <person name="Mueller R.-W."/>
            <person name="Bruemmer F."/>
            <person name="Labrenz M."/>
            <person name="Spormann A.M."/>
            <person name="Op den Camp H."/>
            <person name="Overmann J."/>
            <person name="Amann R."/>
            <person name="Jetten M.S.M."/>
            <person name="Mascher T."/>
            <person name="Medema M.H."/>
            <person name="Devos D.P."/>
            <person name="Kaster A.-K."/>
            <person name="Ovreas L."/>
            <person name="Rohde M."/>
            <person name="Galperin M.Y."/>
            <person name="Jogler C."/>
        </authorList>
    </citation>
    <scope>NUCLEOTIDE SEQUENCE [LARGE SCALE GENOMIC DNA]</scope>
    <source>
        <strain evidence="4 5">Pla175</strain>
    </source>
</reference>
<evidence type="ECO:0000313" key="4">
    <source>
        <dbReference type="EMBL" id="QDU87966.1"/>
    </source>
</evidence>
<dbReference type="CDD" id="cd00413">
    <property type="entry name" value="Glyco_hydrolase_16"/>
    <property type="match status" value="1"/>
</dbReference>
<dbReference type="PROSITE" id="PS51762">
    <property type="entry name" value="GH16_2"/>
    <property type="match status" value="1"/>
</dbReference>
<comment type="similarity">
    <text evidence="1">Belongs to the glycosyl hydrolase 16 family.</text>
</comment>
<keyword evidence="4" id="KW-0378">Hydrolase</keyword>
<keyword evidence="2" id="KW-0732">Signal</keyword>
<evidence type="ECO:0000259" key="3">
    <source>
        <dbReference type="PROSITE" id="PS51762"/>
    </source>
</evidence>
<dbReference type="Pfam" id="PF00722">
    <property type="entry name" value="Glyco_hydro_16"/>
    <property type="match status" value="1"/>
</dbReference>
<feature type="signal peptide" evidence="2">
    <location>
        <begin position="1"/>
        <end position="28"/>
    </location>
</feature>
<dbReference type="Gene3D" id="2.60.120.260">
    <property type="entry name" value="Galactose-binding domain-like"/>
    <property type="match status" value="1"/>
</dbReference>
<dbReference type="InterPro" id="IPR018247">
    <property type="entry name" value="EF_Hand_1_Ca_BS"/>
</dbReference>
<feature type="chain" id="PRO_5021753763" evidence="2">
    <location>
        <begin position="29"/>
        <end position="598"/>
    </location>
</feature>
<dbReference type="EMBL" id="CP036291">
    <property type="protein sequence ID" value="QDU87966.1"/>
    <property type="molecule type" value="Genomic_DNA"/>
</dbReference>
<dbReference type="GO" id="GO:0004553">
    <property type="term" value="F:hydrolase activity, hydrolyzing O-glycosyl compounds"/>
    <property type="evidence" value="ECO:0007669"/>
    <property type="project" value="InterPro"/>
</dbReference>
<evidence type="ECO:0000256" key="2">
    <source>
        <dbReference type="SAM" id="SignalP"/>
    </source>
</evidence>